<dbReference type="SUPFAM" id="SSF81324">
    <property type="entry name" value="Voltage-gated potassium channels"/>
    <property type="match status" value="1"/>
</dbReference>
<feature type="transmembrane region" description="Helical" evidence="1">
    <location>
        <begin position="217"/>
        <end position="242"/>
    </location>
</feature>
<comment type="caution">
    <text evidence="3">The sequence shown here is derived from an EMBL/GenBank/DDBJ whole genome shotgun (WGS) entry which is preliminary data.</text>
</comment>
<accession>A0A7K1FGK1</accession>
<feature type="transmembrane region" description="Helical" evidence="1">
    <location>
        <begin position="31"/>
        <end position="50"/>
    </location>
</feature>
<organism evidence="3 4">
    <name type="scientific">Nakamurella alba</name>
    <dbReference type="NCBI Taxonomy" id="2665158"/>
    <lineage>
        <taxon>Bacteria</taxon>
        <taxon>Bacillati</taxon>
        <taxon>Actinomycetota</taxon>
        <taxon>Actinomycetes</taxon>
        <taxon>Nakamurellales</taxon>
        <taxon>Nakamurellaceae</taxon>
        <taxon>Nakamurella</taxon>
    </lineage>
</organism>
<keyword evidence="4" id="KW-1185">Reference proteome</keyword>
<keyword evidence="1" id="KW-0472">Membrane</keyword>
<sequence length="253" mass="27171">MLLDHHTAGARMARWTPPAVFDNRSRHVDRFGTLLALTATSVVCLSLFGVDSLSDGLLPRLGGLAVTVSVGATLLLSLRAAGVALVWIRIADVVVGLSVALSLTLVVLGLVHTASPADANPTAAPVVWLVLSLAATVVVVARLLRHREVTLRTVQGAISAYLLISVSYYYLFRTVHDLQDGFFRTPANPPEFMYFSLSNLATLGIGDLVPRSRLARLLTVSEAVVGQVFLVTFVALIVGLLAERWRRRGDIAP</sequence>
<name>A0A7K1FGK1_9ACTN</name>
<dbReference type="InterPro" id="IPR013099">
    <property type="entry name" value="K_chnl_dom"/>
</dbReference>
<dbReference type="Proteomes" id="UP000460221">
    <property type="component" value="Unassembled WGS sequence"/>
</dbReference>
<dbReference type="Gene3D" id="1.10.287.70">
    <property type="match status" value="1"/>
</dbReference>
<reference evidence="3 4" key="1">
    <citation type="submission" date="2019-11" db="EMBL/GenBank/DDBJ databases">
        <authorList>
            <person name="Jiang L.-Q."/>
        </authorList>
    </citation>
    <scope>NUCLEOTIDE SEQUENCE [LARGE SCALE GENOMIC DNA]</scope>
    <source>
        <strain evidence="3 4">YIM 132087</strain>
    </source>
</reference>
<evidence type="ECO:0000313" key="4">
    <source>
        <dbReference type="Proteomes" id="UP000460221"/>
    </source>
</evidence>
<feature type="transmembrane region" description="Helical" evidence="1">
    <location>
        <begin position="156"/>
        <end position="172"/>
    </location>
</feature>
<keyword evidence="1" id="KW-1133">Transmembrane helix</keyword>
<dbReference type="Pfam" id="PF07885">
    <property type="entry name" value="Ion_trans_2"/>
    <property type="match status" value="1"/>
</dbReference>
<protein>
    <recommendedName>
        <fullName evidence="2">Potassium channel domain-containing protein</fullName>
    </recommendedName>
</protein>
<feature type="domain" description="Potassium channel" evidence="2">
    <location>
        <begin position="158"/>
        <end position="241"/>
    </location>
</feature>
<feature type="transmembrane region" description="Helical" evidence="1">
    <location>
        <begin position="62"/>
        <end position="87"/>
    </location>
</feature>
<evidence type="ECO:0000313" key="3">
    <source>
        <dbReference type="EMBL" id="MTD13255.1"/>
    </source>
</evidence>
<proteinExistence type="predicted"/>
<feature type="transmembrane region" description="Helical" evidence="1">
    <location>
        <begin position="126"/>
        <end position="144"/>
    </location>
</feature>
<feature type="transmembrane region" description="Helical" evidence="1">
    <location>
        <begin position="94"/>
        <end position="114"/>
    </location>
</feature>
<evidence type="ECO:0000259" key="2">
    <source>
        <dbReference type="Pfam" id="PF07885"/>
    </source>
</evidence>
<dbReference type="AlphaFoldDB" id="A0A7K1FGK1"/>
<keyword evidence="1" id="KW-0812">Transmembrane</keyword>
<evidence type="ECO:0000256" key="1">
    <source>
        <dbReference type="SAM" id="Phobius"/>
    </source>
</evidence>
<dbReference type="EMBL" id="WLYK01000001">
    <property type="protein sequence ID" value="MTD13255.1"/>
    <property type="molecule type" value="Genomic_DNA"/>
</dbReference>
<gene>
    <name evidence="3" type="ORF">GIS00_04745</name>
</gene>